<dbReference type="GO" id="GO:0006139">
    <property type="term" value="P:nucleobase-containing compound metabolic process"/>
    <property type="evidence" value="ECO:0007669"/>
    <property type="project" value="InterPro"/>
</dbReference>
<dbReference type="Gene3D" id="1.10.150.80">
    <property type="entry name" value="HRDC domain"/>
    <property type="match status" value="1"/>
</dbReference>
<feature type="domain" description="3'-5' exonuclease" evidence="1">
    <location>
        <begin position="3"/>
        <end position="171"/>
    </location>
</feature>
<dbReference type="Proteomes" id="UP000229740">
    <property type="component" value="Unassembled WGS sequence"/>
</dbReference>
<dbReference type="Pfam" id="PF01612">
    <property type="entry name" value="DNA_pol_A_exo1"/>
    <property type="match status" value="1"/>
</dbReference>
<dbReference type="InterPro" id="IPR012337">
    <property type="entry name" value="RNaseH-like_sf"/>
</dbReference>
<dbReference type="SUPFAM" id="SSF53098">
    <property type="entry name" value="Ribonuclease H-like"/>
    <property type="match status" value="1"/>
</dbReference>
<accession>A0A2G6E962</accession>
<dbReference type="GO" id="GO:0000166">
    <property type="term" value="F:nucleotide binding"/>
    <property type="evidence" value="ECO:0007669"/>
    <property type="project" value="InterPro"/>
</dbReference>
<keyword evidence="2" id="KW-0378">Hydrolase</keyword>
<gene>
    <name evidence="2" type="ORF">CSB45_03575</name>
</gene>
<organism evidence="2 3">
    <name type="scientific">candidate division KSB3 bacterium</name>
    <dbReference type="NCBI Taxonomy" id="2044937"/>
    <lineage>
        <taxon>Bacteria</taxon>
        <taxon>candidate division KSB3</taxon>
    </lineage>
</organism>
<dbReference type="InterPro" id="IPR036397">
    <property type="entry name" value="RNaseH_sf"/>
</dbReference>
<evidence type="ECO:0000313" key="2">
    <source>
        <dbReference type="EMBL" id="PID58636.1"/>
    </source>
</evidence>
<dbReference type="PANTHER" id="PTHR47649">
    <property type="entry name" value="RIBONUCLEASE D"/>
    <property type="match status" value="1"/>
</dbReference>
<dbReference type="PANTHER" id="PTHR47649:SF1">
    <property type="entry name" value="RIBONUCLEASE D"/>
    <property type="match status" value="1"/>
</dbReference>
<dbReference type="GO" id="GO:0008408">
    <property type="term" value="F:3'-5' exonuclease activity"/>
    <property type="evidence" value="ECO:0007669"/>
    <property type="project" value="InterPro"/>
</dbReference>
<keyword evidence="2" id="KW-0540">Nuclease</keyword>
<evidence type="ECO:0000259" key="1">
    <source>
        <dbReference type="SMART" id="SM00474"/>
    </source>
</evidence>
<dbReference type="EMBL" id="PDPS01000022">
    <property type="protein sequence ID" value="PID58636.1"/>
    <property type="molecule type" value="Genomic_DNA"/>
</dbReference>
<dbReference type="Gene3D" id="3.30.420.10">
    <property type="entry name" value="Ribonuclease H-like superfamily/Ribonuclease H"/>
    <property type="match status" value="1"/>
</dbReference>
<dbReference type="InterPro" id="IPR051086">
    <property type="entry name" value="RNase_D-like"/>
</dbReference>
<reference evidence="2 3" key="1">
    <citation type="submission" date="2017-10" db="EMBL/GenBank/DDBJ databases">
        <title>Novel microbial diversity and functional potential in the marine mammal oral microbiome.</title>
        <authorList>
            <person name="Dudek N.K."/>
            <person name="Sun C.L."/>
            <person name="Burstein D."/>
            <person name="Kantor R.S."/>
            <person name="Aliaga Goltsman D.S."/>
            <person name="Bik E.M."/>
            <person name="Thomas B.C."/>
            <person name="Banfield J.F."/>
            <person name="Relman D.A."/>
        </authorList>
    </citation>
    <scope>NUCLEOTIDE SEQUENCE [LARGE SCALE GENOMIC DNA]</scope>
    <source>
        <strain evidence="2">DOLZORAL124_49_17</strain>
    </source>
</reference>
<comment type="caution">
    <text evidence="2">The sequence shown here is derived from an EMBL/GenBank/DDBJ whole genome shotgun (WGS) entry which is preliminary data.</text>
</comment>
<sequence length="302" mass="35352">MEYEELKTKEAVSDCLSSLETQIICLDLEGEYNLHEYGEKVCLVQIYDGKTFFILDPFKVPREGLVLIFENPRLLKVMYGASSDLSVLKNGHNIECKSILDLQPGLKLLGHRKLNLHAILYACLGIELEQKKKFQKYNWTKRPINADAIDYALGDVKYLFDLKRLIMRQLQDQGLIEQFFLENLILQQKDYTREPGQRLRKTRRFHNFSHTEKERFEGIFAIRERYARQLNLPPHRLLGNQDLLDISGSPILFAQVEVSKGIRRDVRDAFRREIRVFLQNNQRARCAGGRRKSSESMPEYIV</sequence>
<proteinExistence type="predicted"/>
<dbReference type="SMART" id="SM00474">
    <property type="entry name" value="35EXOc"/>
    <property type="match status" value="1"/>
</dbReference>
<name>A0A2G6E962_9BACT</name>
<keyword evidence="2" id="KW-0269">Exonuclease</keyword>
<dbReference type="InterPro" id="IPR044876">
    <property type="entry name" value="HRDC_dom_sf"/>
</dbReference>
<evidence type="ECO:0000313" key="3">
    <source>
        <dbReference type="Proteomes" id="UP000229740"/>
    </source>
</evidence>
<dbReference type="InterPro" id="IPR002562">
    <property type="entry name" value="3'-5'_exonuclease_dom"/>
</dbReference>
<protein>
    <submittedName>
        <fullName evidence="2">3'-5' exonuclease</fullName>
    </submittedName>
</protein>
<dbReference type="InterPro" id="IPR010997">
    <property type="entry name" value="HRDC-like_sf"/>
</dbReference>
<dbReference type="AlphaFoldDB" id="A0A2G6E962"/>
<dbReference type="SUPFAM" id="SSF47819">
    <property type="entry name" value="HRDC-like"/>
    <property type="match status" value="1"/>
</dbReference>
<dbReference type="GO" id="GO:0003676">
    <property type="term" value="F:nucleic acid binding"/>
    <property type="evidence" value="ECO:0007669"/>
    <property type="project" value="InterPro"/>
</dbReference>